<accession>A0A2J4PK91</accession>
<dbReference type="EMBL" id="PIDS01001809">
    <property type="protein sequence ID" value="PLL19219.1"/>
    <property type="molecule type" value="Genomic_DNA"/>
</dbReference>
<reference evidence="1 2" key="2">
    <citation type="submission" date="2018-01" db="EMBL/GenBank/DDBJ databases">
        <title>Genomic study of Klebsiella pneumoniae.</title>
        <authorList>
            <person name="Yang Y."/>
            <person name="Bicalho R."/>
        </authorList>
    </citation>
    <scope>NUCLEOTIDE SEQUENCE [LARGE SCALE GENOMIC DNA]</scope>
    <source>
        <strain evidence="1 2">A11</strain>
    </source>
</reference>
<keyword evidence="1" id="KW-0540">Nuclease</keyword>
<keyword evidence="1" id="KW-0255">Endonuclease</keyword>
<evidence type="ECO:0000313" key="2">
    <source>
        <dbReference type="Proteomes" id="UP000234505"/>
    </source>
</evidence>
<dbReference type="GO" id="GO:0004519">
    <property type="term" value="F:endonuclease activity"/>
    <property type="evidence" value="ECO:0007669"/>
    <property type="project" value="UniProtKB-KW"/>
</dbReference>
<dbReference type="AlphaFoldDB" id="A0A2J4PK91"/>
<feature type="non-terminal residue" evidence="1">
    <location>
        <position position="29"/>
    </location>
</feature>
<proteinExistence type="predicted"/>
<reference evidence="1 2" key="1">
    <citation type="submission" date="2017-11" db="EMBL/GenBank/DDBJ databases">
        <authorList>
            <person name="Han C.G."/>
        </authorList>
    </citation>
    <scope>NUCLEOTIDE SEQUENCE [LARGE SCALE GENOMIC DNA]</scope>
    <source>
        <strain evidence="1 2">A11</strain>
    </source>
</reference>
<sequence>MNLDDKSLFLGAMEDVQPLKHNHDVHWHP</sequence>
<name>A0A2J4PK91_9ENTR</name>
<organism evidence="1 2">
    <name type="scientific">Klebsiella michiganensis</name>
    <dbReference type="NCBI Taxonomy" id="1134687"/>
    <lineage>
        <taxon>Bacteria</taxon>
        <taxon>Pseudomonadati</taxon>
        <taxon>Pseudomonadota</taxon>
        <taxon>Gammaproteobacteria</taxon>
        <taxon>Enterobacterales</taxon>
        <taxon>Enterobacteriaceae</taxon>
        <taxon>Klebsiella/Raoultella group</taxon>
        <taxon>Klebsiella</taxon>
    </lineage>
</organism>
<dbReference type="Proteomes" id="UP000234505">
    <property type="component" value="Unassembled WGS sequence"/>
</dbReference>
<evidence type="ECO:0000313" key="1">
    <source>
        <dbReference type="EMBL" id="PLL19219.1"/>
    </source>
</evidence>
<gene>
    <name evidence="1" type="ORF">CWN50_32265</name>
</gene>
<comment type="caution">
    <text evidence="1">The sequence shown here is derived from an EMBL/GenBank/DDBJ whole genome shotgun (WGS) entry which is preliminary data.</text>
</comment>
<protein>
    <submittedName>
        <fullName evidence="1">DNA endonuclease SmrA</fullName>
    </submittedName>
</protein>
<keyword evidence="1" id="KW-0378">Hydrolase</keyword>